<evidence type="ECO:0000313" key="2">
    <source>
        <dbReference type="Proteomes" id="UP000827976"/>
    </source>
</evidence>
<sequence length="208" mass="24585">MLNGYNNGSSVIPIVVTERDVLNREKYAGMYSPWAYSLAQVVIEIPYIFIQVLSFMIVAYPAIGYYWSAYKFLWFFYAMFCALLSYAYLGMFVASLTPNVKMATIISSFFFQNFNLFSGFIIPGPRIPKWWIWFYYFTPMSWALNAIFSSQYGDIQEVIQEFRETKTVAIFLQDYFGFHHHQLVCCIVLQSQIQQNSRKPLFRRYKKK</sequence>
<name>A0ACB7U4P9_DIOAL</name>
<reference evidence="2" key="1">
    <citation type="journal article" date="2022" name="Nat. Commun.">
        <title>Chromosome evolution and the genetic basis of agronomically important traits in greater yam.</title>
        <authorList>
            <person name="Bredeson J.V."/>
            <person name="Lyons J.B."/>
            <person name="Oniyinde I.O."/>
            <person name="Okereke N.R."/>
            <person name="Kolade O."/>
            <person name="Nnabue I."/>
            <person name="Nwadili C.O."/>
            <person name="Hribova E."/>
            <person name="Parker M."/>
            <person name="Nwogha J."/>
            <person name="Shu S."/>
            <person name="Carlson J."/>
            <person name="Kariba R."/>
            <person name="Muthemba S."/>
            <person name="Knop K."/>
            <person name="Barton G.J."/>
            <person name="Sherwood A.V."/>
            <person name="Lopez-Montes A."/>
            <person name="Asiedu R."/>
            <person name="Jamnadass R."/>
            <person name="Muchugi A."/>
            <person name="Goodstein D."/>
            <person name="Egesi C.N."/>
            <person name="Featherston J."/>
            <person name="Asfaw A."/>
            <person name="Simpson G.G."/>
            <person name="Dolezel J."/>
            <person name="Hendre P.S."/>
            <person name="Van Deynze A."/>
            <person name="Kumar P.L."/>
            <person name="Obidiegwu J.E."/>
            <person name="Bhattacharjee R."/>
            <person name="Rokhsar D.S."/>
        </authorList>
    </citation>
    <scope>NUCLEOTIDE SEQUENCE [LARGE SCALE GENOMIC DNA]</scope>
    <source>
        <strain evidence="2">cv. TDa95/00328</strain>
    </source>
</reference>
<keyword evidence="2" id="KW-1185">Reference proteome</keyword>
<proteinExistence type="predicted"/>
<dbReference type="Proteomes" id="UP000827976">
    <property type="component" value="Chromosome 19"/>
</dbReference>
<gene>
    <name evidence="1" type="ORF">IHE45_19G191400</name>
</gene>
<accession>A0ACB7U4P9</accession>
<dbReference type="EMBL" id="CM037029">
    <property type="protein sequence ID" value="KAH7655218.1"/>
    <property type="molecule type" value="Genomic_DNA"/>
</dbReference>
<comment type="caution">
    <text evidence="1">The sequence shown here is derived from an EMBL/GenBank/DDBJ whole genome shotgun (WGS) entry which is preliminary data.</text>
</comment>
<evidence type="ECO:0000313" key="1">
    <source>
        <dbReference type="EMBL" id="KAH7655218.1"/>
    </source>
</evidence>
<organism evidence="1 2">
    <name type="scientific">Dioscorea alata</name>
    <name type="common">Purple yam</name>
    <dbReference type="NCBI Taxonomy" id="55571"/>
    <lineage>
        <taxon>Eukaryota</taxon>
        <taxon>Viridiplantae</taxon>
        <taxon>Streptophyta</taxon>
        <taxon>Embryophyta</taxon>
        <taxon>Tracheophyta</taxon>
        <taxon>Spermatophyta</taxon>
        <taxon>Magnoliopsida</taxon>
        <taxon>Liliopsida</taxon>
        <taxon>Dioscoreales</taxon>
        <taxon>Dioscoreaceae</taxon>
        <taxon>Dioscorea</taxon>
    </lineage>
</organism>
<protein>
    <submittedName>
        <fullName evidence="1">Uncharacterized protein</fullName>
    </submittedName>
</protein>